<dbReference type="InterPro" id="IPR027417">
    <property type="entry name" value="P-loop_NTPase"/>
</dbReference>
<sequence length="191" mass="20430">MKPGTAKTTTEPSPPERRVVLVNGISGAGKTTLAKQLASRLGMPLFSKDDFKEAFYDFGPPSIPPAELGMLSMEALWTAAAAAPLCLVESHFHRQRDRAFAAAGLARAGLVPVLEIYCRLDPEIARARAIGRAAAGNRHRVHAEDSFSSEQWALLAQGAEPLGFGAVLELDAANPIDVAGVVDRVSWKLRC</sequence>
<evidence type="ECO:0000313" key="1">
    <source>
        <dbReference type="EMBL" id="MDR6271118.1"/>
    </source>
</evidence>
<accession>A0ABU1JF91</accession>
<dbReference type="EC" id="2.7.1.2" evidence="1"/>
<protein>
    <submittedName>
        <fullName evidence="1">Glucokinase</fullName>
        <ecNumber evidence="1">2.7.1.2</ecNumber>
    </submittedName>
</protein>
<reference evidence="1 2" key="1">
    <citation type="submission" date="2023-07" db="EMBL/GenBank/DDBJ databases">
        <title>Sequencing the genomes of 1000 actinobacteria strains.</title>
        <authorList>
            <person name="Klenk H.-P."/>
        </authorList>
    </citation>
    <scope>NUCLEOTIDE SEQUENCE [LARGE SCALE GENOMIC DNA]</scope>
    <source>
        <strain evidence="1 2">DSM 14555</strain>
    </source>
</reference>
<dbReference type="GO" id="GO:0004340">
    <property type="term" value="F:glucokinase activity"/>
    <property type="evidence" value="ECO:0007669"/>
    <property type="project" value="UniProtKB-EC"/>
</dbReference>
<gene>
    <name evidence="1" type="ORF">JOE69_003356</name>
</gene>
<keyword evidence="1" id="KW-0808">Transferase</keyword>
<name>A0ABU1JF91_9MICC</name>
<proteinExistence type="predicted"/>
<dbReference type="Gene3D" id="3.40.50.300">
    <property type="entry name" value="P-loop containing nucleotide triphosphate hydrolases"/>
    <property type="match status" value="1"/>
</dbReference>
<comment type="caution">
    <text evidence="1">The sequence shown here is derived from an EMBL/GenBank/DDBJ whole genome shotgun (WGS) entry which is preliminary data.</text>
</comment>
<organism evidence="1 2">
    <name type="scientific">Arthrobacter russicus</name>
    <dbReference type="NCBI Taxonomy" id="172040"/>
    <lineage>
        <taxon>Bacteria</taxon>
        <taxon>Bacillati</taxon>
        <taxon>Actinomycetota</taxon>
        <taxon>Actinomycetes</taxon>
        <taxon>Micrococcales</taxon>
        <taxon>Micrococcaceae</taxon>
        <taxon>Arthrobacter</taxon>
    </lineage>
</organism>
<dbReference type="EMBL" id="JAVDQF010000001">
    <property type="protein sequence ID" value="MDR6271118.1"/>
    <property type="molecule type" value="Genomic_DNA"/>
</dbReference>
<dbReference type="RefSeq" id="WP_309800718.1">
    <property type="nucleotide sequence ID" value="NZ_BAAAHY010000006.1"/>
</dbReference>
<dbReference type="Proteomes" id="UP001185069">
    <property type="component" value="Unassembled WGS sequence"/>
</dbReference>
<dbReference type="SUPFAM" id="SSF52540">
    <property type="entry name" value="P-loop containing nucleoside triphosphate hydrolases"/>
    <property type="match status" value="1"/>
</dbReference>
<evidence type="ECO:0000313" key="2">
    <source>
        <dbReference type="Proteomes" id="UP001185069"/>
    </source>
</evidence>
<keyword evidence="2" id="KW-1185">Reference proteome</keyword>
<dbReference type="Pfam" id="PF13671">
    <property type="entry name" value="AAA_33"/>
    <property type="match status" value="1"/>
</dbReference>